<keyword evidence="2" id="KW-0812">Transmembrane</keyword>
<protein>
    <submittedName>
        <fullName evidence="3">Uncharacterized protein</fullName>
    </submittedName>
</protein>
<feature type="compositionally biased region" description="Low complexity" evidence="1">
    <location>
        <begin position="94"/>
        <end position="107"/>
    </location>
</feature>
<dbReference type="RefSeq" id="WP_066414941.1">
    <property type="nucleotide sequence ID" value="NZ_FKBS01000017.1"/>
</dbReference>
<keyword evidence="2" id="KW-1133">Transmembrane helix</keyword>
<dbReference type="EMBL" id="FKBS01000017">
    <property type="protein sequence ID" value="SAI40502.1"/>
    <property type="molecule type" value="Genomic_DNA"/>
</dbReference>
<name>A0A157Q3Q2_9BORD</name>
<feature type="compositionally biased region" description="Gly residues" evidence="1">
    <location>
        <begin position="126"/>
        <end position="144"/>
    </location>
</feature>
<accession>A0A157Q3Q2</accession>
<reference evidence="3 4" key="1">
    <citation type="submission" date="2016-03" db="EMBL/GenBank/DDBJ databases">
        <authorList>
            <consortium name="Pathogen Informatics"/>
        </authorList>
    </citation>
    <scope>NUCLEOTIDE SEQUENCE [LARGE SCALE GENOMIC DNA]</scope>
    <source>
        <strain evidence="3 4">NCTC13364</strain>
    </source>
</reference>
<feature type="compositionally biased region" description="Pro residues" evidence="1">
    <location>
        <begin position="79"/>
        <end position="93"/>
    </location>
</feature>
<feature type="compositionally biased region" description="Pro residues" evidence="1">
    <location>
        <begin position="48"/>
        <end position="58"/>
    </location>
</feature>
<feature type="compositionally biased region" description="Low complexity" evidence="1">
    <location>
        <begin position="64"/>
        <end position="78"/>
    </location>
</feature>
<keyword evidence="2" id="KW-0472">Membrane</keyword>
<gene>
    <name evidence="3" type="ORF">SAMEA1982600_03194</name>
</gene>
<sequence length="267" mass="27985">MNRTWKERFSAAGWIVSGLVLLAVIVWGLQHRGAKPREVRPTLMVTLTPPPPAPPPVPRKPEPQRAAQAPAAPAARPTAQPPKPKTPPAPKAPAPKAQKAIAIDAPPDTNPFQIAQGLPSADSFTIGGGADGGSGDADGGGGGGGGCSTALQIRSYLNLINAQVSGAFKKSSHLNTRNFDVRAQLWFDAAGGVRRTQLERSTGDRGLDDDVSEMLLGVSIGEGVPSCLEPVKVRLTAPWTGVSKALGKTARDKPMQESGTLIWQRPR</sequence>
<evidence type="ECO:0000313" key="3">
    <source>
        <dbReference type="EMBL" id="SAI40502.1"/>
    </source>
</evidence>
<evidence type="ECO:0000313" key="4">
    <source>
        <dbReference type="Proteomes" id="UP000077037"/>
    </source>
</evidence>
<feature type="transmembrane region" description="Helical" evidence="2">
    <location>
        <begin position="12"/>
        <end position="30"/>
    </location>
</feature>
<dbReference type="OrthoDB" id="9154019at2"/>
<dbReference type="AlphaFoldDB" id="A0A157Q3Q2"/>
<evidence type="ECO:0000256" key="1">
    <source>
        <dbReference type="SAM" id="MobiDB-lite"/>
    </source>
</evidence>
<dbReference type="Proteomes" id="UP000077037">
    <property type="component" value="Unassembled WGS sequence"/>
</dbReference>
<evidence type="ECO:0000256" key="2">
    <source>
        <dbReference type="SAM" id="Phobius"/>
    </source>
</evidence>
<organism evidence="3 4">
    <name type="scientific">Bordetella ansorpii</name>
    <dbReference type="NCBI Taxonomy" id="288768"/>
    <lineage>
        <taxon>Bacteria</taxon>
        <taxon>Pseudomonadati</taxon>
        <taxon>Pseudomonadota</taxon>
        <taxon>Betaproteobacteria</taxon>
        <taxon>Burkholderiales</taxon>
        <taxon>Alcaligenaceae</taxon>
        <taxon>Bordetella</taxon>
    </lineage>
</organism>
<feature type="region of interest" description="Disordered" evidence="1">
    <location>
        <begin position="40"/>
        <end position="144"/>
    </location>
</feature>
<proteinExistence type="predicted"/>